<name>A0ABP0US94_9BRYO</name>
<protein>
    <recommendedName>
        <fullName evidence="2">VQ domain-containing protein</fullName>
    </recommendedName>
</protein>
<proteinExistence type="predicted"/>
<feature type="compositionally biased region" description="Basic and acidic residues" evidence="1">
    <location>
        <begin position="52"/>
        <end position="61"/>
    </location>
</feature>
<organism evidence="3 4">
    <name type="scientific">Sphagnum troendelagicum</name>
    <dbReference type="NCBI Taxonomy" id="128251"/>
    <lineage>
        <taxon>Eukaryota</taxon>
        <taxon>Viridiplantae</taxon>
        <taxon>Streptophyta</taxon>
        <taxon>Embryophyta</taxon>
        <taxon>Bryophyta</taxon>
        <taxon>Sphagnophytina</taxon>
        <taxon>Sphagnopsida</taxon>
        <taxon>Sphagnales</taxon>
        <taxon>Sphagnaceae</taxon>
        <taxon>Sphagnum</taxon>
    </lineage>
</organism>
<evidence type="ECO:0000313" key="4">
    <source>
        <dbReference type="Proteomes" id="UP001497512"/>
    </source>
</evidence>
<dbReference type="EMBL" id="OZ019898">
    <property type="protein sequence ID" value="CAK9228563.1"/>
    <property type="molecule type" value="Genomic_DNA"/>
</dbReference>
<gene>
    <name evidence="3" type="ORF">CSSPTR1EN2_LOCUS19203</name>
</gene>
<evidence type="ECO:0000256" key="1">
    <source>
        <dbReference type="SAM" id="MobiDB-lite"/>
    </source>
</evidence>
<sequence length="375" mass="40005">MAPYIADNQADYSEPYIKSSGDPFLGLSKSSHTLGKPTPAGAGSPGVFRRHGLPEHHHHPDQTTMTAAPTIRVIHIFAPKIIKTDVANFRSTVQRLTGRPARGKADTTGSTQPRRARTKTVAAAAAATSPDSSGFQEAEYSPTFSTFHQSSCISTPLRDSSMSQSHVVGGASADHQAGSPVAGCCNTMEIDNCSLTSNDCVDDSSTFSFYTSMDSQTSNNHESPQDVYQGCSMLHPPAVSSAAADGIGSFFSHRQTPYALNEIPAPFFSGDILHSCTEFMMPSCNTTQDFAYHQTHHVPICMSSKDSAYSIGPLPSIPPLDYNGLAGFSDLDNILTGLQGSSTLPDLPLNLPPLVSGSSNGLFYDTFFMQPPLCR</sequence>
<dbReference type="Pfam" id="PF05678">
    <property type="entry name" value="VQ"/>
    <property type="match status" value="1"/>
</dbReference>
<dbReference type="PANTHER" id="PTHR33143:SF3">
    <property type="entry name" value="VQ MOTIF-CONTAINING PROTEIN 17-RELATED"/>
    <property type="match status" value="1"/>
</dbReference>
<evidence type="ECO:0000259" key="2">
    <source>
        <dbReference type="Pfam" id="PF05678"/>
    </source>
</evidence>
<dbReference type="Proteomes" id="UP001497512">
    <property type="component" value="Chromosome 6"/>
</dbReference>
<accession>A0ABP0US94</accession>
<feature type="domain" description="VQ" evidence="2">
    <location>
        <begin position="76"/>
        <end position="101"/>
    </location>
</feature>
<dbReference type="PANTHER" id="PTHR33143">
    <property type="entry name" value="F16F4.1 PROTEIN-RELATED"/>
    <property type="match status" value="1"/>
</dbReference>
<keyword evidence="4" id="KW-1185">Reference proteome</keyword>
<feature type="region of interest" description="Disordered" evidence="1">
    <location>
        <begin position="28"/>
        <end position="65"/>
    </location>
</feature>
<dbReference type="InterPro" id="IPR039607">
    <property type="entry name" value="VQ_8/17/18/20/21/25"/>
</dbReference>
<reference evidence="3" key="1">
    <citation type="submission" date="2024-02" db="EMBL/GenBank/DDBJ databases">
        <authorList>
            <consortium name="ELIXIR-Norway"/>
            <consortium name="Elixir Norway"/>
        </authorList>
    </citation>
    <scope>NUCLEOTIDE SEQUENCE</scope>
</reference>
<feature type="region of interest" description="Disordered" evidence="1">
    <location>
        <begin position="96"/>
        <end position="117"/>
    </location>
</feature>
<evidence type="ECO:0000313" key="3">
    <source>
        <dbReference type="EMBL" id="CAK9228563.1"/>
    </source>
</evidence>
<dbReference type="InterPro" id="IPR008889">
    <property type="entry name" value="VQ"/>
</dbReference>